<evidence type="ECO:0000256" key="3">
    <source>
        <dbReference type="ARBA" id="ARBA00005286"/>
    </source>
</evidence>
<dbReference type="Pfam" id="PF05153">
    <property type="entry name" value="MIOX"/>
    <property type="match status" value="1"/>
</dbReference>
<evidence type="ECO:0000256" key="13">
    <source>
        <dbReference type="RuleBase" id="RU367039"/>
    </source>
</evidence>
<reference evidence="15" key="1">
    <citation type="submission" date="2022-11" db="UniProtKB">
        <authorList>
            <consortium name="WormBaseParasite"/>
        </authorList>
    </citation>
    <scope>IDENTIFICATION</scope>
</reference>
<dbReference type="AlphaFoldDB" id="A0A914VAV4"/>
<evidence type="ECO:0000313" key="14">
    <source>
        <dbReference type="Proteomes" id="UP000887566"/>
    </source>
</evidence>
<evidence type="ECO:0000256" key="4">
    <source>
        <dbReference type="ARBA" id="ARBA00011919"/>
    </source>
</evidence>
<dbReference type="GO" id="GO:0019310">
    <property type="term" value="P:inositol catabolic process"/>
    <property type="evidence" value="ECO:0007669"/>
    <property type="project" value="UniProtKB-UniRule"/>
</dbReference>
<evidence type="ECO:0000256" key="2">
    <source>
        <dbReference type="ARBA" id="ARBA00005167"/>
    </source>
</evidence>
<protein>
    <recommendedName>
        <fullName evidence="5 13">Inositol oxygenase</fullName>
        <ecNumber evidence="4 13">1.13.99.1</ecNumber>
    </recommendedName>
    <alternativeName>
        <fullName evidence="10 13">Myo-inositol oxygenase</fullName>
    </alternativeName>
</protein>
<accession>A0A914VAV4</accession>
<dbReference type="PANTHER" id="PTHR12588:SF0">
    <property type="entry name" value="INOSITOL OXYGENASE"/>
    <property type="match status" value="1"/>
</dbReference>
<dbReference type="WBParaSite" id="PSAMB.scaffold16524size1313.g36946.t1">
    <property type="protein sequence ID" value="PSAMB.scaffold16524size1313.g36946.t1"/>
    <property type="gene ID" value="PSAMB.scaffold16524size1313.g36946"/>
</dbReference>
<name>A0A914VAV4_9BILA</name>
<dbReference type="SUPFAM" id="SSF109604">
    <property type="entry name" value="HD-domain/PDEase-like"/>
    <property type="match status" value="1"/>
</dbReference>
<evidence type="ECO:0000256" key="1">
    <source>
        <dbReference type="ARBA" id="ARBA00004496"/>
    </source>
</evidence>
<keyword evidence="9 12" id="KW-0408">Iron</keyword>
<sequence>MKIDVTQDVLLRNPSEAPQLAHQGKETQAFRVYTTDYDKNDKIQKRVHEHYIAQHTFQTVEFVKSMHEKWLKFDHAEMEILPCLRILNSFVDESDPDVDVPNIVHAYQTAERIRE</sequence>
<evidence type="ECO:0000313" key="15">
    <source>
        <dbReference type="WBParaSite" id="PSAMB.scaffold16524size1313.g36946.t1"/>
    </source>
</evidence>
<evidence type="ECO:0000256" key="12">
    <source>
        <dbReference type="PIRSR" id="PIRSR607828-2"/>
    </source>
</evidence>
<proteinExistence type="inferred from homology"/>
<evidence type="ECO:0000256" key="5">
    <source>
        <dbReference type="ARBA" id="ARBA00019269"/>
    </source>
</evidence>
<dbReference type="GO" id="GO:0005737">
    <property type="term" value="C:cytoplasm"/>
    <property type="evidence" value="ECO:0007669"/>
    <property type="project" value="UniProtKB-SubCell"/>
</dbReference>
<dbReference type="GO" id="GO:0050113">
    <property type="term" value="F:inositol oxygenase activity"/>
    <property type="evidence" value="ECO:0007669"/>
    <property type="project" value="UniProtKB-UniRule"/>
</dbReference>
<evidence type="ECO:0000256" key="10">
    <source>
        <dbReference type="ARBA" id="ARBA00029668"/>
    </source>
</evidence>
<evidence type="ECO:0000256" key="9">
    <source>
        <dbReference type="ARBA" id="ARBA00023004"/>
    </source>
</evidence>
<dbReference type="EC" id="1.13.99.1" evidence="4 13"/>
<keyword evidence="14" id="KW-1185">Reference proteome</keyword>
<dbReference type="GO" id="GO:0005506">
    <property type="term" value="F:iron ion binding"/>
    <property type="evidence" value="ECO:0007669"/>
    <property type="project" value="InterPro"/>
</dbReference>
<organism evidence="14 15">
    <name type="scientific">Plectus sambesii</name>
    <dbReference type="NCBI Taxonomy" id="2011161"/>
    <lineage>
        <taxon>Eukaryota</taxon>
        <taxon>Metazoa</taxon>
        <taxon>Ecdysozoa</taxon>
        <taxon>Nematoda</taxon>
        <taxon>Chromadorea</taxon>
        <taxon>Plectida</taxon>
        <taxon>Plectina</taxon>
        <taxon>Plectoidea</taxon>
        <taxon>Plectidae</taxon>
        <taxon>Plectus</taxon>
    </lineage>
</organism>
<comment type="pathway">
    <text evidence="2 13">Polyol metabolism; myo-inositol degradation into D-glucuronate; D-glucuronate from myo-inositol: step 1/1.</text>
</comment>
<keyword evidence="7 12" id="KW-0479">Metal-binding</keyword>
<evidence type="ECO:0000256" key="11">
    <source>
        <dbReference type="ARBA" id="ARBA00048271"/>
    </source>
</evidence>
<evidence type="ECO:0000256" key="7">
    <source>
        <dbReference type="ARBA" id="ARBA00022723"/>
    </source>
</evidence>
<evidence type="ECO:0000256" key="6">
    <source>
        <dbReference type="ARBA" id="ARBA00022490"/>
    </source>
</evidence>
<comment type="similarity">
    <text evidence="3 13">Belongs to the myo-inositol oxygenase family.</text>
</comment>
<comment type="cofactor">
    <cofactor evidence="12 13">
        <name>Fe cation</name>
        <dbReference type="ChEBI" id="CHEBI:24875"/>
    </cofactor>
    <text evidence="12 13">Binds 2 iron ions per subunit.</text>
</comment>
<dbReference type="PANTHER" id="PTHR12588">
    <property type="entry name" value="MYOINOSITOL OXYGENASE"/>
    <property type="match status" value="1"/>
</dbReference>
<keyword evidence="8 13" id="KW-0560">Oxidoreductase</keyword>
<feature type="binding site" evidence="12">
    <location>
        <position position="105"/>
    </location>
    <ligand>
        <name>Fe cation</name>
        <dbReference type="ChEBI" id="CHEBI:24875"/>
        <label>1</label>
    </ligand>
</feature>
<dbReference type="Proteomes" id="UP000887566">
    <property type="component" value="Unplaced"/>
</dbReference>
<comment type="subcellular location">
    <subcellularLocation>
        <location evidence="1 13">Cytoplasm</location>
    </subcellularLocation>
</comment>
<keyword evidence="6 13" id="KW-0963">Cytoplasm</keyword>
<comment type="catalytic activity">
    <reaction evidence="11 13">
        <text>myo-inositol + O2 = D-glucuronate + H2O + H(+)</text>
        <dbReference type="Rhea" id="RHEA:23696"/>
        <dbReference type="ChEBI" id="CHEBI:15377"/>
        <dbReference type="ChEBI" id="CHEBI:15378"/>
        <dbReference type="ChEBI" id="CHEBI:15379"/>
        <dbReference type="ChEBI" id="CHEBI:17268"/>
        <dbReference type="ChEBI" id="CHEBI:58720"/>
        <dbReference type="EC" id="1.13.99.1"/>
    </reaction>
</comment>
<dbReference type="InterPro" id="IPR007828">
    <property type="entry name" value="Inositol_oxygenase"/>
</dbReference>
<evidence type="ECO:0000256" key="8">
    <source>
        <dbReference type="ARBA" id="ARBA00023002"/>
    </source>
</evidence>